<evidence type="ECO:0000313" key="2">
    <source>
        <dbReference type="Proteomes" id="UP000886653"/>
    </source>
</evidence>
<dbReference type="AlphaFoldDB" id="A0A9P6N5Q5"/>
<proteinExistence type="predicted"/>
<protein>
    <submittedName>
        <fullName evidence="1">Uncharacterized protein</fullName>
    </submittedName>
</protein>
<organism evidence="1 2">
    <name type="scientific">Cronartium quercuum f. sp. fusiforme G11</name>
    <dbReference type="NCBI Taxonomy" id="708437"/>
    <lineage>
        <taxon>Eukaryota</taxon>
        <taxon>Fungi</taxon>
        <taxon>Dikarya</taxon>
        <taxon>Basidiomycota</taxon>
        <taxon>Pucciniomycotina</taxon>
        <taxon>Pucciniomycetes</taxon>
        <taxon>Pucciniales</taxon>
        <taxon>Coleosporiaceae</taxon>
        <taxon>Cronartium</taxon>
    </lineage>
</organism>
<comment type="caution">
    <text evidence="1">The sequence shown here is derived from an EMBL/GenBank/DDBJ whole genome shotgun (WGS) entry which is preliminary data.</text>
</comment>
<evidence type="ECO:0000313" key="1">
    <source>
        <dbReference type="EMBL" id="KAG0139826.1"/>
    </source>
</evidence>
<accession>A0A9P6N5Q5</accession>
<dbReference type="EMBL" id="MU167517">
    <property type="protein sequence ID" value="KAG0139826.1"/>
    <property type="molecule type" value="Genomic_DNA"/>
</dbReference>
<name>A0A9P6N5Q5_9BASI</name>
<sequence length="119" mass="13109">MIGDTTPFEFDQAIDYKSWRWSSRTVSVHHGVSPTVPRRFSGTGSPRILTADGLFYRTGVCQDGLKPGRQLTDIFRCPSGSHMGHTRCAASVFRPKAGLGCGQPGRFQGPHRVSLVFTR</sequence>
<keyword evidence="2" id="KW-1185">Reference proteome</keyword>
<gene>
    <name evidence="1" type="ORF">CROQUDRAFT_417979</name>
</gene>
<reference evidence="1" key="1">
    <citation type="submission" date="2013-11" db="EMBL/GenBank/DDBJ databases">
        <title>Genome sequence of the fusiform rust pathogen reveals effectors for host alternation and coevolution with pine.</title>
        <authorList>
            <consortium name="DOE Joint Genome Institute"/>
            <person name="Smith K."/>
            <person name="Pendleton A."/>
            <person name="Kubisiak T."/>
            <person name="Anderson C."/>
            <person name="Salamov A."/>
            <person name="Aerts A."/>
            <person name="Riley R."/>
            <person name="Clum A."/>
            <person name="Lindquist E."/>
            <person name="Ence D."/>
            <person name="Campbell M."/>
            <person name="Kronenberg Z."/>
            <person name="Feau N."/>
            <person name="Dhillon B."/>
            <person name="Hamelin R."/>
            <person name="Burleigh J."/>
            <person name="Smith J."/>
            <person name="Yandell M."/>
            <person name="Nelson C."/>
            <person name="Grigoriev I."/>
            <person name="Davis J."/>
        </authorList>
    </citation>
    <scope>NUCLEOTIDE SEQUENCE</scope>
    <source>
        <strain evidence="1">G11</strain>
    </source>
</reference>
<dbReference type="Proteomes" id="UP000886653">
    <property type="component" value="Unassembled WGS sequence"/>
</dbReference>